<dbReference type="AlphaFoldDB" id="A0A7C8MGX4"/>
<evidence type="ECO:0000313" key="2">
    <source>
        <dbReference type="Proteomes" id="UP000481861"/>
    </source>
</evidence>
<gene>
    <name evidence="1" type="ORF">BDV95DRAFT_644279</name>
</gene>
<proteinExistence type="predicted"/>
<sequence>MVRSIRGRAQAAEGQLTTALHDVASSTALHLETHSLFPIVTLHYHSTPLAQHPISKMKSIISLATLLALSLASPIIASASTKSTSTLTTPKQAPQPATVYLRIHHPLSPTPLPANLNTPHQAPLSPEPQSSVLAIKVGQTLSRDTIPILAHSIAIESVSAGSAVAGQRVEEDDGRVGCRVRVGWGSEGMNVSMGDGAVVLNGEKAVRITGVWCGLSGAV</sequence>
<organism evidence="1 2">
    <name type="scientific">Massariosphaeria phaeospora</name>
    <dbReference type="NCBI Taxonomy" id="100035"/>
    <lineage>
        <taxon>Eukaryota</taxon>
        <taxon>Fungi</taxon>
        <taxon>Dikarya</taxon>
        <taxon>Ascomycota</taxon>
        <taxon>Pezizomycotina</taxon>
        <taxon>Dothideomycetes</taxon>
        <taxon>Pleosporomycetidae</taxon>
        <taxon>Pleosporales</taxon>
        <taxon>Pleosporales incertae sedis</taxon>
        <taxon>Massariosphaeria</taxon>
    </lineage>
</organism>
<protein>
    <submittedName>
        <fullName evidence="1">Uncharacterized protein</fullName>
    </submittedName>
</protein>
<evidence type="ECO:0000313" key="1">
    <source>
        <dbReference type="EMBL" id="KAF2877259.1"/>
    </source>
</evidence>
<reference evidence="1 2" key="1">
    <citation type="submission" date="2020-01" db="EMBL/GenBank/DDBJ databases">
        <authorList>
            <consortium name="DOE Joint Genome Institute"/>
            <person name="Haridas S."/>
            <person name="Albert R."/>
            <person name="Binder M."/>
            <person name="Bloem J."/>
            <person name="Labutti K."/>
            <person name="Salamov A."/>
            <person name="Andreopoulos B."/>
            <person name="Baker S.E."/>
            <person name="Barry K."/>
            <person name="Bills G."/>
            <person name="Bluhm B.H."/>
            <person name="Cannon C."/>
            <person name="Castanera R."/>
            <person name="Culley D.E."/>
            <person name="Daum C."/>
            <person name="Ezra D."/>
            <person name="Gonzalez J.B."/>
            <person name="Henrissat B."/>
            <person name="Kuo A."/>
            <person name="Liang C."/>
            <person name="Lipzen A."/>
            <person name="Lutzoni F."/>
            <person name="Magnuson J."/>
            <person name="Mondo S."/>
            <person name="Nolan M."/>
            <person name="Ohm R."/>
            <person name="Pangilinan J."/>
            <person name="Park H.-J.H."/>
            <person name="Ramirez L."/>
            <person name="Alfaro M."/>
            <person name="Sun H."/>
            <person name="Tritt A."/>
            <person name="Yoshinaga Y."/>
            <person name="Zwiers L.-H.L."/>
            <person name="Turgeon B.G."/>
            <person name="Goodwin S.B."/>
            <person name="Spatafora J.W."/>
            <person name="Crous P.W."/>
            <person name="Grigoriev I.V."/>
        </authorList>
    </citation>
    <scope>NUCLEOTIDE SEQUENCE [LARGE SCALE GENOMIC DNA]</scope>
    <source>
        <strain evidence="1 2">CBS 611.86</strain>
    </source>
</reference>
<dbReference type="EMBL" id="JAADJZ010000002">
    <property type="protein sequence ID" value="KAF2877259.1"/>
    <property type="molecule type" value="Genomic_DNA"/>
</dbReference>
<dbReference type="Proteomes" id="UP000481861">
    <property type="component" value="Unassembled WGS sequence"/>
</dbReference>
<comment type="caution">
    <text evidence="1">The sequence shown here is derived from an EMBL/GenBank/DDBJ whole genome shotgun (WGS) entry which is preliminary data.</text>
</comment>
<accession>A0A7C8MGX4</accession>
<keyword evidence="2" id="KW-1185">Reference proteome</keyword>
<name>A0A7C8MGX4_9PLEO</name>